<evidence type="ECO:0000256" key="1">
    <source>
        <dbReference type="SAM" id="MobiDB-lite"/>
    </source>
</evidence>
<name>A0A4Z2HRW1_9TELE</name>
<dbReference type="AlphaFoldDB" id="A0A4Z2HRW1"/>
<organism evidence="2 3">
    <name type="scientific">Liparis tanakae</name>
    <name type="common">Tanaka's snailfish</name>
    <dbReference type="NCBI Taxonomy" id="230148"/>
    <lineage>
        <taxon>Eukaryota</taxon>
        <taxon>Metazoa</taxon>
        <taxon>Chordata</taxon>
        <taxon>Craniata</taxon>
        <taxon>Vertebrata</taxon>
        <taxon>Euteleostomi</taxon>
        <taxon>Actinopterygii</taxon>
        <taxon>Neopterygii</taxon>
        <taxon>Teleostei</taxon>
        <taxon>Neoteleostei</taxon>
        <taxon>Acanthomorphata</taxon>
        <taxon>Eupercaria</taxon>
        <taxon>Perciformes</taxon>
        <taxon>Cottioidei</taxon>
        <taxon>Cottales</taxon>
        <taxon>Liparidae</taxon>
        <taxon>Liparis</taxon>
    </lineage>
</organism>
<gene>
    <name evidence="2" type="ORF">EYF80_021235</name>
</gene>
<keyword evidence="3" id="KW-1185">Reference proteome</keyword>
<dbReference type="EMBL" id="SRLO01000188">
    <property type="protein sequence ID" value="TNN68589.1"/>
    <property type="molecule type" value="Genomic_DNA"/>
</dbReference>
<sequence>MYRHVFVRLEGETLEKEYSTLNSVELICRTLKETMGGNGAHVAFTPSTDVAERTGVLSPEMHNRATHRLNLPQAKSRRVPPLLRFPRRPLSSSLTRTSGSEPHRSSMFLQQSSTTGTSICRDGLLLRFSEGHSEDQSGVQLSASRLSSSQCEISKQFAVRHRTEFTRKV</sequence>
<feature type="region of interest" description="Disordered" evidence="1">
    <location>
        <begin position="84"/>
        <end position="114"/>
    </location>
</feature>
<protein>
    <submittedName>
        <fullName evidence="2">Uncharacterized protein</fullName>
    </submittedName>
</protein>
<accession>A0A4Z2HRW1</accession>
<evidence type="ECO:0000313" key="2">
    <source>
        <dbReference type="EMBL" id="TNN68589.1"/>
    </source>
</evidence>
<dbReference type="Proteomes" id="UP000314294">
    <property type="component" value="Unassembled WGS sequence"/>
</dbReference>
<evidence type="ECO:0000313" key="3">
    <source>
        <dbReference type="Proteomes" id="UP000314294"/>
    </source>
</evidence>
<feature type="compositionally biased region" description="Low complexity" evidence="1">
    <location>
        <begin position="84"/>
        <end position="100"/>
    </location>
</feature>
<comment type="caution">
    <text evidence="2">The sequence shown here is derived from an EMBL/GenBank/DDBJ whole genome shotgun (WGS) entry which is preliminary data.</text>
</comment>
<proteinExistence type="predicted"/>
<reference evidence="2 3" key="1">
    <citation type="submission" date="2019-03" db="EMBL/GenBank/DDBJ databases">
        <title>First draft genome of Liparis tanakae, snailfish: a comprehensive survey of snailfish specific genes.</title>
        <authorList>
            <person name="Kim W."/>
            <person name="Song I."/>
            <person name="Jeong J.-H."/>
            <person name="Kim D."/>
            <person name="Kim S."/>
            <person name="Ryu S."/>
            <person name="Song J.Y."/>
            <person name="Lee S.K."/>
        </authorList>
    </citation>
    <scope>NUCLEOTIDE SEQUENCE [LARGE SCALE GENOMIC DNA]</scope>
    <source>
        <tissue evidence="2">Muscle</tissue>
    </source>
</reference>